<dbReference type="AlphaFoldDB" id="A0A9W5Y8F1"/>
<dbReference type="Pfam" id="PF01385">
    <property type="entry name" value="OrfB_IS605"/>
    <property type="match status" value="1"/>
</dbReference>
<protein>
    <submittedName>
        <fullName evidence="11">Transposase</fullName>
    </submittedName>
</protein>
<evidence type="ECO:0000256" key="2">
    <source>
        <dbReference type="ARBA" id="ARBA00011044"/>
    </source>
</evidence>
<dbReference type="InterPro" id="IPR051399">
    <property type="entry name" value="RNA-guided_DNA_endo/Transpos"/>
</dbReference>
<evidence type="ECO:0000256" key="4">
    <source>
        <dbReference type="ARBA" id="ARBA00022723"/>
    </source>
</evidence>
<evidence type="ECO:0000256" key="6">
    <source>
        <dbReference type="ARBA" id="ARBA00023125"/>
    </source>
</evidence>
<comment type="similarity">
    <text evidence="2">In the N-terminal section; belongs to the transposase 2 family.</text>
</comment>
<dbReference type="NCBIfam" id="TIGR01766">
    <property type="entry name" value="IS200/IS605 family accessory protein TnpB-like domain"/>
    <property type="match status" value="1"/>
</dbReference>
<dbReference type="NCBIfam" id="NF038281">
    <property type="entry name" value="IS200_TnpB"/>
    <property type="match status" value="1"/>
</dbReference>
<keyword evidence="6" id="KW-0238">DNA-binding</keyword>
<dbReference type="NCBIfam" id="NF040570">
    <property type="entry name" value="guided_TnpB"/>
    <property type="match status" value="1"/>
</dbReference>
<gene>
    <name evidence="11" type="ORF">SH1V18_04010</name>
</gene>
<evidence type="ECO:0000259" key="8">
    <source>
        <dbReference type="Pfam" id="PF01385"/>
    </source>
</evidence>
<sequence length="369" mass="43073">MKINKAFKYRIYPNKEQLTLIHKTFGCTRFVFNRFLNQRIELYKNEEKSTTYVNQAKELTALKKDLTWLKEVDSVSLQSALRNLDTAFKNFFQKRAKYPRFKSKRNNIKSYTTKNTNNSIRIEGSMLKFPKLGLLKTKFHREIPRNHKILSATISQVPTGAYFVSITTEFEKEIIQVPSNGNIVGLDFSMKELFVSSENQRAKYPRFFRMLEAKLIKAQRKLSRMVRFSNNWYKQKTKVARIHYKIKNSRSDFLHKLSTQLVNKYNAIAIEDLNMKGMSQALKFGKSVSDNGWGMFIAMLKYKAELRGKQLVKIDRFYPSSKTCSICGAVKKDLKLSERVYTCECGNSIDRDLNASINIKNQGKLLLQY</sequence>
<dbReference type="PANTHER" id="PTHR30405">
    <property type="entry name" value="TRANSPOSASE"/>
    <property type="match status" value="1"/>
</dbReference>
<dbReference type="InterPro" id="IPR053522">
    <property type="entry name" value="RNA-guided_endonuclease_TnpB"/>
</dbReference>
<feature type="domain" description="Transposase putative helix-turn-helix" evidence="10">
    <location>
        <begin position="1"/>
        <end position="48"/>
    </location>
</feature>
<keyword evidence="3" id="KW-0815">Transposition</keyword>
<dbReference type="InterPro" id="IPR021027">
    <property type="entry name" value="Transposase_put_HTH"/>
</dbReference>
<dbReference type="InterPro" id="IPR001959">
    <property type="entry name" value="Transposase"/>
</dbReference>
<evidence type="ECO:0000256" key="1">
    <source>
        <dbReference type="ARBA" id="ARBA00008761"/>
    </source>
</evidence>
<comment type="caution">
    <text evidence="11">The sequence shown here is derived from an EMBL/GenBank/DDBJ whole genome shotgun (WGS) entry which is preliminary data.</text>
</comment>
<evidence type="ECO:0000256" key="3">
    <source>
        <dbReference type="ARBA" id="ARBA00022578"/>
    </source>
</evidence>
<organism evidence="11 12">
    <name type="scientific">Vallitalea longa</name>
    <dbReference type="NCBI Taxonomy" id="2936439"/>
    <lineage>
        <taxon>Bacteria</taxon>
        <taxon>Bacillati</taxon>
        <taxon>Bacillota</taxon>
        <taxon>Clostridia</taxon>
        <taxon>Lachnospirales</taxon>
        <taxon>Vallitaleaceae</taxon>
        <taxon>Vallitalea</taxon>
    </lineage>
</organism>
<evidence type="ECO:0000256" key="7">
    <source>
        <dbReference type="ARBA" id="ARBA00023172"/>
    </source>
</evidence>
<feature type="domain" description="Probable transposase IS891/IS1136/IS1341" evidence="8">
    <location>
        <begin position="168"/>
        <end position="280"/>
    </location>
</feature>
<dbReference type="InterPro" id="IPR010095">
    <property type="entry name" value="Cas12f1-like_TNB"/>
</dbReference>
<dbReference type="GO" id="GO:0003677">
    <property type="term" value="F:DNA binding"/>
    <property type="evidence" value="ECO:0007669"/>
    <property type="project" value="UniProtKB-KW"/>
</dbReference>
<dbReference type="Pfam" id="PF12323">
    <property type="entry name" value="HTH_OrfB_IS605"/>
    <property type="match status" value="1"/>
</dbReference>
<feature type="domain" description="Cas12f1-like TNB" evidence="9">
    <location>
        <begin position="293"/>
        <end position="359"/>
    </location>
</feature>
<dbReference type="Proteomes" id="UP001144256">
    <property type="component" value="Unassembled WGS sequence"/>
</dbReference>
<dbReference type="PANTHER" id="PTHR30405:SF25">
    <property type="entry name" value="RNA-GUIDED DNA ENDONUCLEASE INSQ-RELATED"/>
    <property type="match status" value="1"/>
</dbReference>
<dbReference type="GO" id="GO:0032196">
    <property type="term" value="P:transposition"/>
    <property type="evidence" value="ECO:0007669"/>
    <property type="project" value="UniProtKB-KW"/>
</dbReference>
<evidence type="ECO:0000259" key="10">
    <source>
        <dbReference type="Pfam" id="PF12323"/>
    </source>
</evidence>
<accession>A0A9W5Y8F1</accession>
<dbReference type="GO" id="GO:0046872">
    <property type="term" value="F:metal ion binding"/>
    <property type="evidence" value="ECO:0007669"/>
    <property type="project" value="UniProtKB-KW"/>
</dbReference>
<keyword evidence="5" id="KW-0862">Zinc</keyword>
<comment type="similarity">
    <text evidence="1">In the C-terminal section; belongs to the transposase 35 family.</text>
</comment>
<dbReference type="EMBL" id="BRLB01000001">
    <property type="protein sequence ID" value="GKX27921.1"/>
    <property type="molecule type" value="Genomic_DNA"/>
</dbReference>
<evidence type="ECO:0000259" key="9">
    <source>
        <dbReference type="Pfam" id="PF07282"/>
    </source>
</evidence>
<dbReference type="Pfam" id="PF07282">
    <property type="entry name" value="Cas12f1-like_TNB"/>
    <property type="match status" value="1"/>
</dbReference>
<dbReference type="RefSeq" id="WP_281811700.1">
    <property type="nucleotide sequence ID" value="NZ_BRLB01000001.1"/>
</dbReference>
<keyword evidence="7" id="KW-0233">DNA recombination</keyword>
<name>A0A9W5Y8F1_9FIRM</name>
<evidence type="ECO:0000256" key="5">
    <source>
        <dbReference type="ARBA" id="ARBA00022833"/>
    </source>
</evidence>
<keyword evidence="12" id="KW-1185">Reference proteome</keyword>
<keyword evidence="4" id="KW-0479">Metal-binding</keyword>
<evidence type="ECO:0000313" key="11">
    <source>
        <dbReference type="EMBL" id="GKX27921.1"/>
    </source>
</evidence>
<dbReference type="GO" id="GO:0006310">
    <property type="term" value="P:DNA recombination"/>
    <property type="evidence" value="ECO:0007669"/>
    <property type="project" value="UniProtKB-KW"/>
</dbReference>
<proteinExistence type="inferred from homology"/>
<evidence type="ECO:0000313" key="12">
    <source>
        <dbReference type="Proteomes" id="UP001144256"/>
    </source>
</evidence>
<reference evidence="11" key="1">
    <citation type="submission" date="2022-06" db="EMBL/GenBank/DDBJ databases">
        <title>Vallitalea longa sp. nov., an anaerobic bacterium isolated from marine sediment.</title>
        <authorList>
            <person name="Hirano S."/>
            <person name="Terahara T."/>
            <person name="Mori K."/>
            <person name="Hamada M."/>
            <person name="Matsumoto R."/>
            <person name="Kobayashi T."/>
        </authorList>
    </citation>
    <scope>NUCLEOTIDE SEQUENCE</scope>
    <source>
        <strain evidence="11">SH18-1</strain>
    </source>
</reference>